<keyword evidence="2" id="KW-1133">Transmembrane helix</keyword>
<dbReference type="AlphaFoldDB" id="A0AAN9GEN0"/>
<evidence type="ECO:0000256" key="2">
    <source>
        <dbReference type="SAM" id="Phobius"/>
    </source>
</evidence>
<dbReference type="Proteomes" id="UP001374579">
    <property type="component" value="Unassembled WGS sequence"/>
</dbReference>
<organism evidence="3 4">
    <name type="scientific">Littorina saxatilis</name>
    <dbReference type="NCBI Taxonomy" id="31220"/>
    <lineage>
        <taxon>Eukaryota</taxon>
        <taxon>Metazoa</taxon>
        <taxon>Spiralia</taxon>
        <taxon>Lophotrochozoa</taxon>
        <taxon>Mollusca</taxon>
        <taxon>Gastropoda</taxon>
        <taxon>Caenogastropoda</taxon>
        <taxon>Littorinimorpha</taxon>
        <taxon>Littorinoidea</taxon>
        <taxon>Littorinidae</taxon>
        <taxon>Littorina</taxon>
    </lineage>
</organism>
<evidence type="ECO:0000313" key="4">
    <source>
        <dbReference type="Proteomes" id="UP001374579"/>
    </source>
</evidence>
<evidence type="ECO:0000313" key="3">
    <source>
        <dbReference type="EMBL" id="KAK7105421.1"/>
    </source>
</evidence>
<keyword evidence="2" id="KW-0812">Transmembrane</keyword>
<accession>A0AAN9GEN0</accession>
<feature type="region of interest" description="Disordered" evidence="1">
    <location>
        <begin position="405"/>
        <end position="446"/>
    </location>
</feature>
<gene>
    <name evidence="3" type="ORF">V1264_016804</name>
</gene>
<sequence length="446" mass="49287">MIPNLPGSIPCALNSQTKRLFPIWPWTYCSANTFFPGNTADLVTTISVSYPFTLCDAFGGTNTCFGRVTKLIIRATMDAHLIKGLSVLVLQLFMLGIDNGHAQQSVTCDAGIAYIGESSNVTCYYHKDIGANKLSVNVAMVPTSPERDNEERDVIQCSWTKQDDKPQCLVAHGYMFNHKVTDRLTVEIPNTTAHFAGVYTCRIVPPDDATVDTCSLVVKEKTQNRCKPAMPSSQQGTPTVSDWERGALTTIIILNIVHIILILLLIGCFAWPRKDSIRKMLTRLGVDHATDDDSANQPQIMDQLNSIREMLAELCGEKKEEHATDNDPGNQHPNQAQKTRAIRRQKSDPYEYIADDQLDSRLSSPDPVRQLSDPPRQGFTTVIDIGAQLPPAASSAASAKQLHVHRSADNEGDKNRHAVPRINDEDKEPGEKAAFLETNAKYQTVT</sequence>
<feature type="region of interest" description="Disordered" evidence="1">
    <location>
        <begin position="319"/>
        <end position="378"/>
    </location>
</feature>
<protein>
    <recommendedName>
        <fullName evidence="5">Ig-like domain-containing protein</fullName>
    </recommendedName>
</protein>
<name>A0AAN9GEN0_9CAEN</name>
<comment type="caution">
    <text evidence="3">The sequence shown here is derived from an EMBL/GenBank/DDBJ whole genome shotgun (WGS) entry which is preliminary data.</text>
</comment>
<reference evidence="3 4" key="1">
    <citation type="submission" date="2024-02" db="EMBL/GenBank/DDBJ databases">
        <title>Chromosome-scale genome assembly of the rough periwinkle Littorina saxatilis.</title>
        <authorList>
            <person name="De Jode A."/>
            <person name="Faria R."/>
            <person name="Formenti G."/>
            <person name="Sims Y."/>
            <person name="Smith T.P."/>
            <person name="Tracey A."/>
            <person name="Wood J.M.D."/>
            <person name="Zagrodzka Z.B."/>
            <person name="Johannesson K."/>
            <person name="Butlin R.K."/>
            <person name="Leder E.H."/>
        </authorList>
    </citation>
    <scope>NUCLEOTIDE SEQUENCE [LARGE SCALE GENOMIC DNA]</scope>
    <source>
        <strain evidence="3">Snail1</strain>
        <tissue evidence="3">Muscle</tissue>
    </source>
</reference>
<feature type="transmembrane region" description="Helical" evidence="2">
    <location>
        <begin position="247"/>
        <end position="271"/>
    </location>
</feature>
<feature type="compositionally biased region" description="Basic and acidic residues" evidence="1">
    <location>
        <begin position="406"/>
        <end position="416"/>
    </location>
</feature>
<feature type="compositionally biased region" description="Polar residues" evidence="1">
    <location>
        <begin position="327"/>
        <end position="338"/>
    </location>
</feature>
<evidence type="ECO:0000256" key="1">
    <source>
        <dbReference type="SAM" id="MobiDB-lite"/>
    </source>
</evidence>
<keyword evidence="2" id="KW-0472">Membrane</keyword>
<keyword evidence="4" id="KW-1185">Reference proteome</keyword>
<dbReference type="EMBL" id="JBAMIC010000007">
    <property type="protein sequence ID" value="KAK7105421.1"/>
    <property type="molecule type" value="Genomic_DNA"/>
</dbReference>
<proteinExistence type="predicted"/>
<evidence type="ECO:0008006" key="5">
    <source>
        <dbReference type="Google" id="ProtNLM"/>
    </source>
</evidence>